<feature type="domain" description="Cyclic nucleotide-binding" evidence="1">
    <location>
        <begin position="14"/>
        <end position="117"/>
    </location>
</feature>
<evidence type="ECO:0000259" key="1">
    <source>
        <dbReference type="PROSITE" id="PS50042"/>
    </source>
</evidence>
<dbReference type="AlphaFoldDB" id="A0A951J273"/>
<accession>A0A951J273</accession>
<gene>
    <name evidence="2" type="ORF">EGN73_21480</name>
</gene>
<evidence type="ECO:0000313" key="3">
    <source>
        <dbReference type="Proteomes" id="UP000727490"/>
    </source>
</evidence>
<sequence>MLENASKLTETLLKFTDLGEKSLNLFLESGFKIRKNKGERLITAGEVADCLFFVEKGFIRSYYLREEKDITISFSLKGDFITSMSSFILQQPSYENVEAIEEASLWAIKHKDLMNLFHTDQKLEHIYRLVLEHYYIRIEEELIFSKFKSTKERYLNLLHSRPEIIQKASVGQIASYLDMSIETLSRIRANI</sequence>
<dbReference type="PROSITE" id="PS50042">
    <property type="entry name" value="CNMP_BINDING_3"/>
    <property type="match status" value="1"/>
</dbReference>
<proteinExistence type="predicted"/>
<dbReference type="InterPro" id="IPR018488">
    <property type="entry name" value="cNMP-bd_CS"/>
</dbReference>
<dbReference type="CDD" id="cd00038">
    <property type="entry name" value="CAP_ED"/>
    <property type="match status" value="1"/>
</dbReference>
<protein>
    <submittedName>
        <fullName evidence="2">Crp/Fnr family transcriptional regulator</fullName>
    </submittedName>
</protein>
<organism evidence="2 3">
    <name type="scientific">Arthrospiribacter ruber</name>
    <dbReference type="NCBI Taxonomy" id="2487934"/>
    <lineage>
        <taxon>Bacteria</taxon>
        <taxon>Pseudomonadati</taxon>
        <taxon>Bacteroidota</taxon>
        <taxon>Cytophagia</taxon>
        <taxon>Cytophagales</taxon>
        <taxon>Cyclobacteriaceae</taxon>
        <taxon>Arthrospiribacter</taxon>
    </lineage>
</organism>
<dbReference type="Proteomes" id="UP000727490">
    <property type="component" value="Unassembled WGS sequence"/>
</dbReference>
<keyword evidence="3" id="KW-1185">Reference proteome</keyword>
<dbReference type="Pfam" id="PF00027">
    <property type="entry name" value="cNMP_binding"/>
    <property type="match status" value="1"/>
</dbReference>
<dbReference type="EMBL" id="RPHB01000014">
    <property type="protein sequence ID" value="MBW3470359.1"/>
    <property type="molecule type" value="Genomic_DNA"/>
</dbReference>
<comment type="caution">
    <text evidence="2">The sequence shown here is derived from an EMBL/GenBank/DDBJ whole genome shotgun (WGS) entry which is preliminary data.</text>
</comment>
<reference evidence="2 3" key="1">
    <citation type="journal article" date="2020" name="Syst. Appl. Microbiol.">
        <title>Arthrospiribacter ruber gen. nov., sp. nov., a novel bacterium isolated from Arthrospira cultures.</title>
        <authorList>
            <person name="Waleron M."/>
            <person name="Misztak A."/>
            <person name="Waleron M.M."/>
            <person name="Furmaniak M."/>
            <person name="Mrozik A."/>
            <person name="Waleron K."/>
        </authorList>
    </citation>
    <scope>NUCLEOTIDE SEQUENCE [LARGE SCALE GENOMIC DNA]</scope>
    <source>
        <strain evidence="2 3">DPMB0001</strain>
    </source>
</reference>
<dbReference type="PROSITE" id="PS00888">
    <property type="entry name" value="CNMP_BINDING_1"/>
    <property type="match status" value="1"/>
</dbReference>
<evidence type="ECO:0000313" key="2">
    <source>
        <dbReference type="EMBL" id="MBW3470359.1"/>
    </source>
</evidence>
<dbReference type="InterPro" id="IPR000595">
    <property type="entry name" value="cNMP-bd_dom"/>
</dbReference>
<dbReference type="RefSeq" id="WP_219294100.1">
    <property type="nucleotide sequence ID" value="NZ_RPHB01000014.1"/>
</dbReference>
<name>A0A951J273_9BACT</name>